<keyword evidence="1" id="KW-0472">Membrane</keyword>
<accession>A0ABX0DER4</accession>
<dbReference type="Proteomes" id="UP000479226">
    <property type="component" value="Unassembled WGS sequence"/>
</dbReference>
<evidence type="ECO:0000313" key="3">
    <source>
        <dbReference type="Proteomes" id="UP000479226"/>
    </source>
</evidence>
<feature type="transmembrane region" description="Helical" evidence="1">
    <location>
        <begin position="194"/>
        <end position="211"/>
    </location>
</feature>
<reference evidence="2 3" key="1">
    <citation type="submission" date="2020-02" db="EMBL/GenBank/DDBJ databases">
        <title>Genome sequence of the type strain DSM 27180 of Arthrobacter silviterrae.</title>
        <authorList>
            <person name="Gao J."/>
            <person name="Sun J."/>
        </authorList>
    </citation>
    <scope>NUCLEOTIDE SEQUENCE [LARGE SCALE GENOMIC DNA]</scope>
    <source>
        <strain evidence="2 3">DSM 27180</strain>
    </source>
</reference>
<keyword evidence="1" id="KW-0812">Transmembrane</keyword>
<evidence type="ECO:0000313" key="2">
    <source>
        <dbReference type="EMBL" id="NGN84255.1"/>
    </source>
</evidence>
<organism evidence="2 3">
    <name type="scientific">Arthrobacter silviterrae</name>
    <dbReference type="NCBI Taxonomy" id="2026658"/>
    <lineage>
        <taxon>Bacteria</taxon>
        <taxon>Bacillati</taxon>
        <taxon>Actinomycetota</taxon>
        <taxon>Actinomycetes</taxon>
        <taxon>Micrococcales</taxon>
        <taxon>Micrococcaceae</taxon>
        <taxon>Arthrobacter</taxon>
    </lineage>
</organism>
<feature type="transmembrane region" description="Helical" evidence="1">
    <location>
        <begin position="84"/>
        <end position="105"/>
    </location>
</feature>
<keyword evidence="1" id="KW-1133">Transmembrane helix</keyword>
<evidence type="ECO:0000256" key="1">
    <source>
        <dbReference type="SAM" id="Phobius"/>
    </source>
</evidence>
<name>A0ABX0DER4_9MICC</name>
<feature type="transmembrane region" description="Helical" evidence="1">
    <location>
        <begin position="223"/>
        <end position="244"/>
    </location>
</feature>
<feature type="transmembrane region" description="Helical" evidence="1">
    <location>
        <begin position="117"/>
        <end position="139"/>
    </location>
</feature>
<feature type="transmembrane region" description="Helical" evidence="1">
    <location>
        <begin position="60"/>
        <end position="78"/>
    </location>
</feature>
<feature type="transmembrane region" description="Helical" evidence="1">
    <location>
        <begin position="171"/>
        <end position="188"/>
    </location>
</feature>
<dbReference type="EMBL" id="JAAKZI010000021">
    <property type="protein sequence ID" value="NGN84255.1"/>
    <property type="molecule type" value="Genomic_DNA"/>
</dbReference>
<feature type="transmembrane region" description="Helical" evidence="1">
    <location>
        <begin position="12"/>
        <end position="29"/>
    </location>
</feature>
<feature type="transmembrane region" description="Helical" evidence="1">
    <location>
        <begin position="35"/>
        <end position="53"/>
    </location>
</feature>
<protein>
    <submittedName>
        <fullName evidence="2">Permease</fullName>
    </submittedName>
</protein>
<gene>
    <name evidence="2" type="ORF">G6N77_12420</name>
</gene>
<comment type="caution">
    <text evidence="2">The sequence shown here is derived from an EMBL/GenBank/DDBJ whole genome shotgun (WGS) entry which is preliminary data.</text>
</comment>
<keyword evidence="3" id="KW-1185">Reference proteome</keyword>
<feature type="transmembrane region" description="Helical" evidence="1">
    <location>
        <begin position="145"/>
        <end position="164"/>
    </location>
</feature>
<sequence length="250" mass="24878">MGQDWCVKSSTAGLVGIAALAAIVAGHALGLAYTVVLGVVLAAVFGLGWPHYLGIPAKKTLGTVIALTGAGSAATAGLTRDSNYLTWTPIFIAVGFGAVMVVQLIRGTGQAHRLESTLGAGAGVAIAGLAGGWVASYRFLGEPGMTLITAISAAVALGIGMLAIPDRVSAPLAIVLAALAGPLAALLFSDVRIIPAAVLGALLAAVIAGFHRLRTLSGPVRNVIGGVSAALAPILSLGALVYFVDKLLLT</sequence>
<proteinExistence type="predicted"/>